<proteinExistence type="predicted"/>
<sequence>MKQVVIVIIALIVSSCYSIFGHPSMGRAYTIEKDGVPCFALADPDWKDWEAGYIRLTEKGESPKVIWEVGIDPPRPVINKKDCVALGQTFENSEVLVPLSSEGMLKAGRVYGISMNTSPVGDDRAGRAYSGHFCLSESPSGGWVVHDLGVKPDACPVAQ</sequence>
<evidence type="ECO:0000313" key="2">
    <source>
        <dbReference type="Proteomes" id="UP001107961"/>
    </source>
</evidence>
<dbReference type="Proteomes" id="UP001107961">
    <property type="component" value="Unassembled WGS sequence"/>
</dbReference>
<dbReference type="PROSITE" id="PS51257">
    <property type="entry name" value="PROKAR_LIPOPROTEIN"/>
    <property type="match status" value="1"/>
</dbReference>
<evidence type="ECO:0008006" key="3">
    <source>
        <dbReference type="Google" id="ProtNLM"/>
    </source>
</evidence>
<keyword evidence="2" id="KW-1185">Reference proteome</keyword>
<dbReference type="RefSeq" id="WP_080530930.1">
    <property type="nucleotide sequence ID" value="NZ_CBDDTQ010000005.1"/>
</dbReference>
<dbReference type="EMBL" id="JAJVKT010000012">
    <property type="protein sequence ID" value="MCE7509219.1"/>
    <property type="molecule type" value="Genomic_DNA"/>
</dbReference>
<evidence type="ECO:0000313" key="1">
    <source>
        <dbReference type="EMBL" id="MCE7509219.1"/>
    </source>
</evidence>
<accession>A0A9Q3ZGB9</accession>
<dbReference type="AlphaFoldDB" id="A0A9Q3ZGB9"/>
<name>A0A9Q3ZGB9_9GAMM</name>
<protein>
    <recommendedName>
        <fullName evidence="3">Lipoprotein</fullName>
    </recommendedName>
</protein>
<comment type="caution">
    <text evidence="1">The sequence shown here is derived from an EMBL/GenBank/DDBJ whole genome shotgun (WGS) entry which is preliminary data.</text>
</comment>
<reference evidence="1" key="1">
    <citation type="submission" date="2022-01" db="EMBL/GenBank/DDBJ databases">
        <authorList>
            <person name="Karlyshev A.V."/>
            <person name="Jaspars M."/>
        </authorList>
    </citation>
    <scope>NUCLEOTIDE SEQUENCE</scope>
    <source>
        <strain evidence="1">AGSA3-2</strain>
    </source>
</reference>
<organism evidence="1 2">
    <name type="scientific">Alloalcanivorax xenomutans</name>
    <dbReference type="NCBI Taxonomy" id="1094342"/>
    <lineage>
        <taxon>Bacteria</taxon>
        <taxon>Pseudomonadati</taxon>
        <taxon>Pseudomonadota</taxon>
        <taxon>Gammaproteobacteria</taxon>
        <taxon>Oceanospirillales</taxon>
        <taxon>Alcanivoracaceae</taxon>
        <taxon>Alloalcanivorax</taxon>
    </lineage>
</organism>
<dbReference type="GeneID" id="94686746"/>
<dbReference type="KEGG" id="axe:P40_10495"/>
<gene>
    <name evidence="1" type="ORF">LZG35_11275</name>
</gene>